<organism evidence="1 2">
    <name type="scientific">Leucogyrophana mollusca</name>
    <dbReference type="NCBI Taxonomy" id="85980"/>
    <lineage>
        <taxon>Eukaryota</taxon>
        <taxon>Fungi</taxon>
        <taxon>Dikarya</taxon>
        <taxon>Basidiomycota</taxon>
        <taxon>Agaricomycotina</taxon>
        <taxon>Agaricomycetes</taxon>
        <taxon>Agaricomycetidae</taxon>
        <taxon>Boletales</taxon>
        <taxon>Boletales incertae sedis</taxon>
        <taxon>Leucogyrophana</taxon>
    </lineage>
</organism>
<keyword evidence="2" id="KW-1185">Reference proteome</keyword>
<sequence length="98" mass="11306">MYRLFCFYFPLLTILVDVICVPWTRLQVVALDVAFVHAFQVKIKVWKAHLSQMSATPQYRNCADWGQGSVHKDSYNEGLGDNIRPPQVRYKEPSSQTS</sequence>
<protein>
    <submittedName>
        <fullName evidence="1">Uncharacterized protein</fullName>
    </submittedName>
</protein>
<name>A0ACB8BRJ0_9AGAM</name>
<gene>
    <name evidence="1" type="ORF">BV22DRAFT_1031785</name>
</gene>
<proteinExistence type="predicted"/>
<evidence type="ECO:0000313" key="2">
    <source>
        <dbReference type="Proteomes" id="UP000790709"/>
    </source>
</evidence>
<dbReference type="EMBL" id="MU266366">
    <property type="protein sequence ID" value="KAH7927452.1"/>
    <property type="molecule type" value="Genomic_DNA"/>
</dbReference>
<dbReference type="Proteomes" id="UP000790709">
    <property type="component" value="Unassembled WGS sequence"/>
</dbReference>
<evidence type="ECO:0000313" key="1">
    <source>
        <dbReference type="EMBL" id="KAH7927452.1"/>
    </source>
</evidence>
<accession>A0ACB8BRJ0</accession>
<comment type="caution">
    <text evidence="1">The sequence shown here is derived from an EMBL/GenBank/DDBJ whole genome shotgun (WGS) entry which is preliminary data.</text>
</comment>
<reference evidence="1" key="1">
    <citation type="journal article" date="2021" name="New Phytol.">
        <title>Evolutionary innovations through gain and loss of genes in the ectomycorrhizal Boletales.</title>
        <authorList>
            <person name="Wu G."/>
            <person name="Miyauchi S."/>
            <person name="Morin E."/>
            <person name="Kuo A."/>
            <person name="Drula E."/>
            <person name="Varga T."/>
            <person name="Kohler A."/>
            <person name="Feng B."/>
            <person name="Cao Y."/>
            <person name="Lipzen A."/>
            <person name="Daum C."/>
            <person name="Hundley H."/>
            <person name="Pangilinan J."/>
            <person name="Johnson J."/>
            <person name="Barry K."/>
            <person name="LaButti K."/>
            <person name="Ng V."/>
            <person name="Ahrendt S."/>
            <person name="Min B."/>
            <person name="Choi I.G."/>
            <person name="Park H."/>
            <person name="Plett J.M."/>
            <person name="Magnuson J."/>
            <person name="Spatafora J.W."/>
            <person name="Nagy L.G."/>
            <person name="Henrissat B."/>
            <person name="Grigoriev I.V."/>
            <person name="Yang Z.L."/>
            <person name="Xu J."/>
            <person name="Martin F.M."/>
        </authorList>
    </citation>
    <scope>NUCLEOTIDE SEQUENCE</scope>
    <source>
        <strain evidence="1">KUC20120723A-06</strain>
    </source>
</reference>